<name>A0A9W7X9G2_9POAL</name>
<gene>
    <name evidence="1" type="ORF">BS78_K033800</name>
</gene>
<dbReference type="PANTHER" id="PTHR11439:SF515">
    <property type="entry name" value="GAG-POL POLYPROTEIN"/>
    <property type="match status" value="1"/>
</dbReference>
<dbReference type="AlphaFoldDB" id="A0A9W7X9G2"/>
<dbReference type="PANTHER" id="PTHR11439">
    <property type="entry name" value="GAG-POL-RELATED RETROTRANSPOSON"/>
    <property type="match status" value="1"/>
</dbReference>
<dbReference type="OrthoDB" id="662868at2759"/>
<accession>A0A9W7X9G2</accession>
<reference evidence="1 2" key="1">
    <citation type="submission" date="2022-10" db="EMBL/GenBank/DDBJ databases">
        <title>WGS assembly of Paspalum vaginatum 540-79.</title>
        <authorList>
            <person name="Sun G."/>
            <person name="Wase N."/>
            <person name="Shu S."/>
            <person name="Jenkins J."/>
            <person name="Zhou B."/>
            <person name="Torres-Rodriguez J."/>
            <person name="Chen C."/>
            <person name="Sandor L."/>
            <person name="Plott C."/>
            <person name="Yoshinga Y."/>
            <person name="Daum C."/>
            <person name="Qi P."/>
            <person name="Barry K."/>
            <person name="Lipzen A."/>
            <person name="Berry L."/>
            <person name="Pedersen C."/>
            <person name="Gottilla T."/>
            <person name="Foltz A."/>
            <person name="Yu H."/>
            <person name="O'Malley R."/>
            <person name="Zhang C."/>
            <person name="Devos K."/>
            <person name="Sigmon B."/>
            <person name="Yu B."/>
            <person name="Obata T."/>
            <person name="Schmutz J."/>
            <person name="Schnable J."/>
        </authorList>
    </citation>
    <scope>NUCLEOTIDE SEQUENCE [LARGE SCALE GENOMIC DNA]</scope>
    <source>
        <strain evidence="2">cv. 540-79</strain>
    </source>
</reference>
<keyword evidence="2" id="KW-1185">Reference proteome</keyword>
<proteinExistence type="predicted"/>
<dbReference type="CDD" id="cd09272">
    <property type="entry name" value="RNase_HI_RT_Ty1"/>
    <property type="match status" value="1"/>
</dbReference>
<organism evidence="1 2">
    <name type="scientific">Paspalum vaginatum</name>
    <name type="common">seashore paspalum</name>
    <dbReference type="NCBI Taxonomy" id="158149"/>
    <lineage>
        <taxon>Eukaryota</taxon>
        <taxon>Viridiplantae</taxon>
        <taxon>Streptophyta</taxon>
        <taxon>Embryophyta</taxon>
        <taxon>Tracheophyta</taxon>
        <taxon>Spermatophyta</taxon>
        <taxon>Magnoliopsida</taxon>
        <taxon>Liliopsida</taxon>
        <taxon>Poales</taxon>
        <taxon>Poaceae</taxon>
        <taxon>PACMAD clade</taxon>
        <taxon>Panicoideae</taxon>
        <taxon>Andropogonodae</taxon>
        <taxon>Paspaleae</taxon>
        <taxon>Paspalinae</taxon>
        <taxon>Paspalum</taxon>
    </lineage>
</organism>
<evidence type="ECO:0000313" key="1">
    <source>
        <dbReference type="EMBL" id="KAJ1254552.1"/>
    </source>
</evidence>
<evidence type="ECO:0000313" key="2">
    <source>
        <dbReference type="Proteomes" id="UP001164776"/>
    </source>
</evidence>
<comment type="caution">
    <text evidence="1">The sequence shown here is derived from an EMBL/GenBank/DDBJ whole genome shotgun (WGS) entry which is preliminary data.</text>
</comment>
<dbReference type="Proteomes" id="UP001164776">
    <property type="component" value="Unassembled WGS sequence"/>
</dbReference>
<protein>
    <submittedName>
        <fullName evidence="1">Uncharacterized protein</fullName>
    </submittedName>
</protein>
<sequence>MMFFLETCPISWQSQKQKVVALSTCEAEYIAGAAATCHGIWLRRLLEEITGQSVAAPILRIDNKSAIELAKNPVLHSRSKHIDIKFHFIRDCVEKGQVILEQVGTGQQLADVLTKPFGKNNLERMRTQVGMVVIKQEHPH</sequence>
<dbReference type="EMBL" id="MU629998">
    <property type="protein sequence ID" value="KAJ1254552.1"/>
    <property type="molecule type" value="Genomic_DNA"/>
</dbReference>